<dbReference type="SMART" id="SM00387">
    <property type="entry name" value="HATPase_c"/>
    <property type="match status" value="1"/>
</dbReference>
<dbReference type="Gene3D" id="3.30.450.20">
    <property type="entry name" value="PAS domain"/>
    <property type="match status" value="1"/>
</dbReference>
<comment type="caution">
    <text evidence="4">The sequence shown here is derived from an EMBL/GenBank/DDBJ whole genome shotgun (WGS) entry which is preliminary data.</text>
</comment>
<feature type="transmembrane region" description="Helical" evidence="1">
    <location>
        <begin position="121"/>
        <end position="142"/>
    </location>
</feature>
<dbReference type="Pfam" id="PF12860">
    <property type="entry name" value="PAS_7"/>
    <property type="match status" value="1"/>
</dbReference>
<accession>A0ABQ0MUB3</accession>
<dbReference type="InterPro" id="IPR036890">
    <property type="entry name" value="HATPase_C_sf"/>
</dbReference>
<keyword evidence="1" id="KW-1133">Transmembrane helix</keyword>
<dbReference type="Pfam" id="PF02518">
    <property type="entry name" value="HATPase_c"/>
    <property type="match status" value="1"/>
</dbReference>
<feature type="transmembrane region" description="Helical" evidence="1">
    <location>
        <begin position="230"/>
        <end position="251"/>
    </location>
</feature>
<dbReference type="InterPro" id="IPR005330">
    <property type="entry name" value="MHYT_dom"/>
</dbReference>
<keyword evidence="4" id="KW-0418">Kinase</keyword>
<dbReference type="PANTHER" id="PTHR43065:SF47">
    <property type="match status" value="1"/>
</dbReference>
<gene>
    <name evidence="4" type="ORF">MTCD1_00815</name>
</gene>
<dbReference type="PROSITE" id="PS50109">
    <property type="entry name" value="HIS_KIN"/>
    <property type="match status" value="1"/>
</dbReference>
<dbReference type="Pfam" id="PF03707">
    <property type="entry name" value="MHYT"/>
    <property type="match status" value="2"/>
</dbReference>
<dbReference type="SUPFAM" id="SSF55874">
    <property type="entry name" value="ATPase domain of HSP90 chaperone/DNA topoisomerase II/histidine kinase"/>
    <property type="match status" value="1"/>
</dbReference>
<evidence type="ECO:0000259" key="2">
    <source>
        <dbReference type="PROSITE" id="PS50109"/>
    </source>
</evidence>
<dbReference type="Gene3D" id="3.30.565.10">
    <property type="entry name" value="Histidine kinase-like ATPase, C-terminal domain"/>
    <property type="match status" value="1"/>
</dbReference>
<dbReference type="Proteomes" id="UP000197068">
    <property type="component" value="Unassembled WGS sequence"/>
</dbReference>
<evidence type="ECO:0000259" key="3">
    <source>
        <dbReference type="PROSITE" id="PS50924"/>
    </source>
</evidence>
<proteinExistence type="predicted"/>
<feature type="transmembrane region" description="Helical" evidence="1">
    <location>
        <begin position="154"/>
        <end position="174"/>
    </location>
</feature>
<feature type="domain" description="MHYT" evidence="3">
    <location>
        <begin position="21"/>
        <end position="215"/>
    </location>
</feature>
<protein>
    <submittedName>
        <fullName evidence="4">Histidine kinase</fullName>
        <ecNumber evidence="4">2.7.3.-</ecNumber>
    </submittedName>
</protein>
<dbReference type="PANTHER" id="PTHR43065">
    <property type="entry name" value="SENSOR HISTIDINE KINASE"/>
    <property type="match status" value="1"/>
</dbReference>
<sequence length="676" mass="74961">MDHKHFFSWGVDASTSLIGSYDPLLVLLSYIVAAIAGFCALNIINFIRTKVGSNHYLLKVCGGAILGLGVWSMHFMGMLAFSLPIPVFYDLTITLISILPAIFAAIVVLHNISKPDISYTNIIFTALLLALGIASMHFIGMSAMSMQAYMSHDVVFVSLSVLTSWFLAVTTLLIKSRRIGIFNLSGRGIDILAGLFFGFSVATMHYLAMAATLFFPDNTIHTSGIDNRVIGYGIIISVVLLMALLMAVLFYKQKIKQLLELASTHHKRVIETIDNMQDGFVLSDENGIVILVNTKFIKTFAHSDPKFVGVGENIASMYQRIATLYLKFSNDAERMQVLELINHSRDHSISLKVQTKDGGWWLLRQNKTFAKSLIQTWTDITEQTSQEQELIAAKNTAFESIENLKSAQDELVEAKKMASLASVVTGVAHELNTPLGVGITALSSIKDIIENLQKTINSGKLTKSKLDNNLDSIYKFESLAMSNFERVANLIQQFRYISVDQQMEDKLKFQLDKSFLKMMPIWQQVAKKQNISINTDIPTNITLFSYENAIFQVLTSFVTNSLEHAFAGQSDGEIHISAQVDKQMLRLTYSDNGCGVNTKIVSTIFDPFVTTNRNAGAMGLGLHISYNLVHQLLKGKIRLGSDKNSQSKIKQTLFIVEIPLDLSAEKSDSIAAKISS</sequence>
<evidence type="ECO:0000313" key="4">
    <source>
        <dbReference type="EMBL" id="GAW95216.1"/>
    </source>
</evidence>
<feature type="transmembrane region" description="Helical" evidence="1">
    <location>
        <begin position="195"/>
        <end position="215"/>
    </location>
</feature>
<keyword evidence="4" id="KW-0808">Transferase</keyword>
<dbReference type="Gene3D" id="1.10.287.130">
    <property type="match status" value="1"/>
</dbReference>
<dbReference type="InterPro" id="IPR005467">
    <property type="entry name" value="His_kinase_dom"/>
</dbReference>
<evidence type="ECO:0000313" key="5">
    <source>
        <dbReference type="Proteomes" id="UP000197068"/>
    </source>
</evidence>
<keyword evidence="5" id="KW-1185">Reference proteome</keyword>
<feature type="transmembrane region" description="Helical" evidence="1">
    <location>
        <begin position="24"/>
        <end position="44"/>
    </location>
</feature>
<feature type="transmembrane region" description="Helical" evidence="1">
    <location>
        <begin position="56"/>
        <end position="81"/>
    </location>
</feature>
<evidence type="ECO:0000256" key="1">
    <source>
        <dbReference type="PROSITE-ProRule" id="PRU00244"/>
    </source>
</evidence>
<name>A0ABQ0MUB3_9GAMM</name>
<dbReference type="GO" id="GO:0016301">
    <property type="term" value="F:kinase activity"/>
    <property type="evidence" value="ECO:0007669"/>
    <property type="project" value="UniProtKB-KW"/>
</dbReference>
<reference evidence="4 5" key="1">
    <citation type="submission" date="2017-06" db="EMBL/GenBank/DDBJ databases">
        <title>Whole Genome Sequences of Colwellia marinimaniae MTCD1.</title>
        <authorList>
            <person name="Kusumoto H."/>
            <person name="Inoue M."/>
            <person name="Tanikawa K."/>
            <person name="Maeji H."/>
            <person name="Cameron J.H."/>
            <person name="Bartlett D.H."/>
        </authorList>
    </citation>
    <scope>NUCLEOTIDE SEQUENCE [LARGE SCALE GENOMIC DNA]</scope>
    <source>
        <strain evidence="4 5">MTCD1</strain>
    </source>
</reference>
<organism evidence="4 5">
    <name type="scientific">Colwellia marinimaniae</name>
    <dbReference type="NCBI Taxonomy" id="1513592"/>
    <lineage>
        <taxon>Bacteria</taxon>
        <taxon>Pseudomonadati</taxon>
        <taxon>Pseudomonadota</taxon>
        <taxon>Gammaproteobacteria</taxon>
        <taxon>Alteromonadales</taxon>
        <taxon>Colwelliaceae</taxon>
        <taxon>Colwellia</taxon>
    </lineage>
</organism>
<dbReference type="EC" id="2.7.3.-" evidence="4"/>
<feature type="domain" description="Histidine kinase" evidence="2">
    <location>
        <begin position="426"/>
        <end position="662"/>
    </location>
</feature>
<feature type="transmembrane region" description="Helical" evidence="1">
    <location>
        <begin position="87"/>
        <end position="109"/>
    </location>
</feature>
<dbReference type="EMBL" id="BDQM01000004">
    <property type="protein sequence ID" value="GAW95216.1"/>
    <property type="molecule type" value="Genomic_DNA"/>
</dbReference>
<dbReference type="RefSeq" id="WP_057181169.1">
    <property type="nucleotide sequence ID" value="NZ_BDQM01000004.1"/>
</dbReference>
<dbReference type="PROSITE" id="PS50924">
    <property type="entry name" value="MHYT"/>
    <property type="match status" value="1"/>
</dbReference>
<keyword evidence="1" id="KW-0812">Transmembrane</keyword>
<keyword evidence="1" id="KW-0472">Membrane</keyword>
<dbReference type="InterPro" id="IPR003594">
    <property type="entry name" value="HATPase_dom"/>
</dbReference>